<dbReference type="Pfam" id="PF13561">
    <property type="entry name" value="adh_short_C2"/>
    <property type="match status" value="1"/>
</dbReference>
<dbReference type="InterPro" id="IPR002347">
    <property type="entry name" value="SDR_fam"/>
</dbReference>
<dbReference type="PANTHER" id="PTHR42760">
    <property type="entry name" value="SHORT-CHAIN DEHYDROGENASES/REDUCTASES FAMILY MEMBER"/>
    <property type="match status" value="1"/>
</dbReference>
<dbReference type="Gene3D" id="3.40.50.720">
    <property type="entry name" value="NAD(P)-binding Rossmann-like Domain"/>
    <property type="match status" value="1"/>
</dbReference>
<dbReference type="PANTHER" id="PTHR42760:SF133">
    <property type="entry name" value="3-OXOACYL-[ACYL-CARRIER-PROTEIN] REDUCTASE"/>
    <property type="match status" value="1"/>
</dbReference>
<proteinExistence type="inferred from homology"/>
<dbReference type="AlphaFoldDB" id="A0A0G4FKL5"/>
<evidence type="ECO:0000256" key="1">
    <source>
        <dbReference type="ARBA" id="ARBA00006484"/>
    </source>
</evidence>
<gene>
    <name evidence="3" type="ORF">Cvel_17361</name>
</gene>
<evidence type="ECO:0000256" key="2">
    <source>
        <dbReference type="ARBA" id="ARBA00023002"/>
    </source>
</evidence>
<organism evidence="3">
    <name type="scientific">Chromera velia CCMP2878</name>
    <dbReference type="NCBI Taxonomy" id="1169474"/>
    <lineage>
        <taxon>Eukaryota</taxon>
        <taxon>Sar</taxon>
        <taxon>Alveolata</taxon>
        <taxon>Colpodellida</taxon>
        <taxon>Chromeraceae</taxon>
        <taxon>Chromera</taxon>
    </lineage>
</organism>
<dbReference type="GO" id="GO:0016616">
    <property type="term" value="F:oxidoreductase activity, acting on the CH-OH group of donors, NAD or NADP as acceptor"/>
    <property type="evidence" value="ECO:0007669"/>
    <property type="project" value="TreeGrafter"/>
</dbReference>
<dbReference type="GO" id="GO:0006633">
    <property type="term" value="P:fatty acid biosynthetic process"/>
    <property type="evidence" value="ECO:0007669"/>
    <property type="project" value="TreeGrafter"/>
</dbReference>
<comment type="similarity">
    <text evidence="1">Belongs to the short-chain dehydrogenases/reductases (SDR) family.</text>
</comment>
<evidence type="ECO:0000313" key="3">
    <source>
        <dbReference type="EMBL" id="CEM13859.1"/>
    </source>
</evidence>
<keyword evidence="2" id="KW-0560">Oxidoreductase</keyword>
<accession>A0A0G4FKL5</accession>
<reference evidence="3" key="1">
    <citation type="submission" date="2014-11" db="EMBL/GenBank/DDBJ databases">
        <authorList>
            <person name="Otto D Thomas"/>
            <person name="Naeem Raeece"/>
        </authorList>
    </citation>
    <scope>NUCLEOTIDE SEQUENCE</scope>
</reference>
<dbReference type="InterPro" id="IPR036291">
    <property type="entry name" value="NAD(P)-bd_dom_sf"/>
</dbReference>
<dbReference type="SUPFAM" id="SSF51735">
    <property type="entry name" value="NAD(P)-binding Rossmann-fold domains"/>
    <property type="match status" value="1"/>
</dbReference>
<name>A0A0G4FKL5_9ALVE</name>
<dbReference type="GO" id="GO:0048038">
    <property type="term" value="F:quinone binding"/>
    <property type="evidence" value="ECO:0007669"/>
    <property type="project" value="TreeGrafter"/>
</dbReference>
<dbReference type="EMBL" id="CDMZ01000417">
    <property type="protein sequence ID" value="CEM13859.1"/>
    <property type="molecule type" value="Genomic_DNA"/>
</dbReference>
<protein>
    <submittedName>
        <fullName evidence="3">Uncharacterized protein</fullName>
    </submittedName>
</protein>
<dbReference type="VEuPathDB" id="CryptoDB:Cvel_17361"/>
<dbReference type="PRINTS" id="PR00081">
    <property type="entry name" value="GDHRDH"/>
</dbReference>
<sequence length="260" mass="27306">MSLEGKVAIVSGSSRGLGAEICRAFVKEGCCVVVNYFNSKETAEALVRELVASRDGDICAVAAYGDVRVKGDMDTLAQTALETFKKGLHIAVANALVDYSFDPGSSAASIETVSWEQMDAQVRGTVQGALNLVQAVLPEMKRAQYGKLVFVGTNLVYNPVVTYYDYICAKAALVSLMRNAAAELGPVGIRSNLLAGGLLDKTDASSKTTEEVFQAVASATPLRKTTTVEEFAAASVFFASSASDPLTGQCVSVDGGLTFS</sequence>
<dbReference type="PhylomeDB" id="A0A0G4FKL5"/>